<evidence type="ECO:0000313" key="3">
    <source>
        <dbReference type="RefSeq" id="XP_011313656.1"/>
    </source>
</evidence>
<accession>A0A9R1TRD5</accession>
<dbReference type="OrthoDB" id="7677643at2759"/>
<evidence type="ECO:0000313" key="2">
    <source>
        <dbReference type="Proteomes" id="UP000694866"/>
    </source>
</evidence>
<name>A0A9R1TRD5_9HYME</name>
<dbReference type="AlphaFoldDB" id="A0A9R1TRD5"/>
<reference evidence="3" key="1">
    <citation type="submission" date="2025-08" db="UniProtKB">
        <authorList>
            <consortium name="RefSeq"/>
        </authorList>
    </citation>
    <scope>IDENTIFICATION</scope>
    <source>
        <strain evidence="3">USDA-PBARC FA_bdor</strain>
        <tissue evidence="3">Whole organism</tissue>
    </source>
</reference>
<keyword evidence="1" id="KW-1133">Transmembrane helix</keyword>
<sequence>MSNYVGSRIDRSFLYLMAIYVIHGILLHVFLRPINVNGDNIDKDFFAPSISNDWIKFVDNVNTSYVNIEANDNSQEGKNSNDLNIPIINHPTYQMNPGRGKMQLLSPQKCSSKCFFPTTTLASVVAAMKNISPATWGIISGCIVFLLTFTENDHVR</sequence>
<keyword evidence="1" id="KW-0812">Transmembrane</keyword>
<dbReference type="Proteomes" id="UP000694866">
    <property type="component" value="Unplaced"/>
</dbReference>
<organism evidence="2 3">
    <name type="scientific">Fopius arisanus</name>
    <dbReference type="NCBI Taxonomy" id="64838"/>
    <lineage>
        <taxon>Eukaryota</taxon>
        <taxon>Metazoa</taxon>
        <taxon>Ecdysozoa</taxon>
        <taxon>Arthropoda</taxon>
        <taxon>Hexapoda</taxon>
        <taxon>Insecta</taxon>
        <taxon>Pterygota</taxon>
        <taxon>Neoptera</taxon>
        <taxon>Endopterygota</taxon>
        <taxon>Hymenoptera</taxon>
        <taxon>Apocrita</taxon>
        <taxon>Ichneumonoidea</taxon>
        <taxon>Braconidae</taxon>
        <taxon>Opiinae</taxon>
        <taxon>Fopius</taxon>
    </lineage>
</organism>
<dbReference type="KEGG" id="fas:105273109"/>
<keyword evidence="2" id="KW-1185">Reference proteome</keyword>
<feature type="transmembrane region" description="Helical" evidence="1">
    <location>
        <begin position="12"/>
        <end position="31"/>
    </location>
</feature>
<proteinExistence type="predicted"/>
<dbReference type="GeneID" id="105273109"/>
<dbReference type="RefSeq" id="XP_011313656.1">
    <property type="nucleotide sequence ID" value="XM_011315354.1"/>
</dbReference>
<evidence type="ECO:0000256" key="1">
    <source>
        <dbReference type="SAM" id="Phobius"/>
    </source>
</evidence>
<protein>
    <submittedName>
        <fullName evidence="3">Uncharacterized protein</fullName>
    </submittedName>
</protein>
<gene>
    <name evidence="3" type="primary">LOC105273109</name>
</gene>
<keyword evidence="1" id="KW-0472">Membrane</keyword>